<evidence type="ECO:0000313" key="2">
    <source>
        <dbReference type="EMBL" id="MFH4980112.1"/>
    </source>
</evidence>
<keyword evidence="3" id="KW-1185">Reference proteome</keyword>
<feature type="compositionally biased region" description="Polar residues" evidence="1">
    <location>
        <begin position="412"/>
        <end position="428"/>
    </location>
</feature>
<dbReference type="EMBL" id="JBGFUD010005075">
    <property type="protein sequence ID" value="MFH4980112.1"/>
    <property type="molecule type" value="Genomic_DNA"/>
</dbReference>
<proteinExistence type="predicted"/>
<comment type="caution">
    <text evidence="2">The sequence shown here is derived from an EMBL/GenBank/DDBJ whole genome shotgun (WGS) entry which is preliminary data.</text>
</comment>
<name>A0ABD6ELN2_9BILA</name>
<evidence type="ECO:0000256" key="1">
    <source>
        <dbReference type="SAM" id="MobiDB-lite"/>
    </source>
</evidence>
<feature type="region of interest" description="Disordered" evidence="1">
    <location>
        <begin position="400"/>
        <end position="428"/>
    </location>
</feature>
<evidence type="ECO:0000313" key="3">
    <source>
        <dbReference type="Proteomes" id="UP001608902"/>
    </source>
</evidence>
<dbReference type="AlphaFoldDB" id="A0ABD6ELN2"/>
<organism evidence="2 3">
    <name type="scientific">Gnathostoma spinigerum</name>
    <dbReference type="NCBI Taxonomy" id="75299"/>
    <lineage>
        <taxon>Eukaryota</taxon>
        <taxon>Metazoa</taxon>
        <taxon>Ecdysozoa</taxon>
        <taxon>Nematoda</taxon>
        <taxon>Chromadorea</taxon>
        <taxon>Rhabditida</taxon>
        <taxon>Spirurina</taxon>
        <taxon>Gnathostomatomorpha</taxon>
        <taxon>Gnathostomatoidea</taxon>
        <taxon>Gnathostomatidae</taxon>
        <taxon>Gnathostoma</taxon>
    </lineage>
</organism>
<feature type="region of interest" description="Disordered" evidence="1">
    <location>
        <begin position="458"/>
        <end position="507"/>
    </location>
</feature>
<accession>A0ABD6ELN2</accession>
<feature type="compositionally biased region" description="Basic and acidic residues" evidence="1">
    <location>
        <begin position="482"/>
        <end position="507"/>
    </location>
</feature>
<protein>
    <submittedName>
        <fullName evidence="2">Uncharacterized protein</fullName>
    </submittedName>
</protein>
<sequence>MTSNRVTVGITPVGLRRGGTTRRKELHQLSKAEFADLLLKLAKYESILAENNSSIEHLRRRSSTKHHFIEKLETSINSTLPFWDFEIDKQLYLPAESALFHLSLDEKKQISRAIKNSGSDQRGALDHFTKMNSDLNLTQLLEVSLDIPHPKSRLRNCELCQEPNHLMFCDTSTQRCVGRVLAGSNCRGFSSSFICLNSQCTNGTCIPVSVPTRVVTGSSGIRSLLMSTSQIAGIINKAYRSIEKTKVDAIKKIYEVRRRHGLHSSPNILSRKMLSSTQATNLIKPTQSEDATEILGKQIFSSEVHFNQTQKLAEEKLIEGSGTDPESSERSDAVLIGKDEITHPIIHPRDDQVLSGISADLANLSTISPMGVTDPPQESSMNSKKKIPHFFDDDRMNITQTSNSGKPRIVASNESDNVPGTSKSETQNYNTEAASEFEMDNPIGDKHELFSPITVTSVAPQLTNSHKDEERSTDTGNQQRLQVEKGHPVRRDGYREASNREENKNESKELSLVHFSVTIVKGEPKRRQSLNRPVDGCKILLTGANMPNGFTQTFEGRQVEGSTAAVVSTLNPETYGPLVEFHLSVFDNKGLKCQQTCLTHRGTYSTCNRDTLRLTSREFRVYSDPIEFYESQEDALENQWSGRGYYRRKKNDYILFKCPVK</sequence>
<dbReference type="Proteomes" id="UP001608902">
    <property type="component" value="Unassembled WGS sequence"/>
</dbReference>
<reference evidence="2 3" key="1">
    <citation type="submission" date="2024-08" db="EMBL/GenBank/DDBJ databases">
        <title>Gnathostoma spinigerum genome.</title>
        <authorList>
            <person name="Gonzalez-Bertolin B."/>
            <person name="Monzon S."/>
            <person name="Zaballos A."/>
            <person name="Jimenez P."/>
            <person name="Dekumyoy P."/>
            <person name="Varona S."/>
            <person name="Cuesta I."/>
            <person name="Sumanam S."/>
            <person name="Adisakwattana P."/>
            <person name="Gasser R.B."/>
            <person name="Hernandez-Gonzalez A."/>
            <person name="Young N.D."/>
            <person name="Perteguer M.J."/>
        </authorList>
    </citation>
    <scope>NUCLEOTIDE SEQUENCE [LARGE SCALE GENOMIC DNA]</scope>
    <source>
        <strain evidence="2">AL3</strain>
        <tissue evidence="2">Liver</tissue>
    </source>
</reference>
<gene>
    <name evidence="2" type="ORF">AB6A40_006821</name>
</gene>